<organism evidence="6 7">
    <name type="scientific">Solibacillus kalamii</name>
    <dbReference type="NCBI Taxonomy" id="1748298"/>
    <lineage>
        <taxon>Bacteria</taxon>
        <taxon>Bacillati</taxon>
        <taxon>Bacillota</taxon>
        <taxon>Bacilli</taxon>
        <taxon>Bacillales</taxon>
        <taxon>Caryophanaceae</taxon>
        <taxon>Solibacillus</taxon>
    </lineage>
</organism>
<evidence type="ECO:0000256" key="4">
    <source>
        <dbReference type="ARBA" id="ARBA00023163"/>
    </source>
</evidence>
<evidence type="ECO:0000313" key="6">
    <source>
        <dbReference type="EMBL" id="OUZ37605.1"/>
    </source>
</evidence>
<keyword evidence="4" id="KW-0804">Transcription</keyword>
<keyword evidence="3" id="KW-0010">Activator</keyword>
<dbReference type="InterPro" id="IPR012925">
    <property type="entry name" value="TipAS_dom"/>
</dbReference>
<dbReference type="PANTHER" id="PTHR30204:SF90">
    <property type="entry name" value="HTH-TYPE TRANSCRIPTIONAL ACTIVATOR MTA"/>
    <property type="match status" value="1"/>
</dbReference>
<reference evidence="6 7" key="1">
    <citation type="journal article" date="2017" name="Int. J. Syst. Evol. Microbiol.">
        <title>Solibacillus kalamii sp. nov., isolated from a high-efficiency particulate arrestance filter system used in the International Space Station.</title>
        <authorList>
            <person name="Checinska Sielaff A."/>
            <person name="Kumar R.M."/>
            <person name="Pal D."/>
            <person name="Mayilraj S."/>
            <person name="Venkateswaran K."/>
        </authorList>
    </citation>
    <scope>NUCLEOTIDE SEQUENCE [LARGE SCALE GENOMIC DNA]</scope>
    <source>
        <strain evidence="6 7">ISSFR-015</strain>
    </source>
</reference>
<evidence type="ECO:0000256" key="3">
    <source>
        <dbReference type="ARBA" id="ARBA00023159"/>
    </source>
</evidence>
<evidence type="ECO:0000256" key="2">
    <source>
        <dbReference type="ARBA" id="ARBA00023125"/>
    </source>
</evidence>
<dbReference type="Gene3D" id="1.10.1660.10">
    <property type="match status" value="1"/>
</dbReference>
<dbReference type="InterPro" id="IPR036244">
    <property type="entry name" value="TipA-like_antibiotic-bd"/>
</dbReference>
<feature type="domain" description="HTH merR-type" evidence="5">
    <location>
        <begin position="1"/>
        <end position="69"/>
    </location>
</feature>
<evidence type="ECO:0000313" key="7">
    <source>
        <dbReference type="Proteomes" id="UP000196594"/>
    </source>
</evidence>
<dbReference type="SUPFAM" id="SSF89082">
    <property type="entry name" value="Antibiotic binding domain of TipA-like multidrug resistance regulators"/>
    <property type="match status" value="1"/>
</dbReference>
<protein>
    <submittedName>
        <fullName evidence="6">MerR family transcriptional regulator</fullName>
    </submittedName>
</protein>
<dbReference type="EMBL" id="NHNT01000015">
    <property type="protein sequence ID" value="OUZ37605.1"/>
    <property type="molecule type" value="Genomic_DNA"/>
</dbReference>
<dbReference type="CDD" id="cd01106">
    <property type="entry name" value="HTH_TipAL-Mta"/>
    <property type="match status" value="1"/>
</dbReference>
<evidence type="ECO:0000259" key="5">
    <source>
        <dbReference type="PROSITE" id="PS50937"/>
    </source>
</evidence>
<dbReference type="PROSITE" id="PS50937">
    <property type="entry name" value="HTH_MERR_2"/>
    <property type="match status" value="1"/>
</dbReference>
<dbReference type="InterPro" id="IPR000551">
    <property type="entry name" value="MerR-type_HTH_dom"/>
</dbReference>
<dbReference type="Pfam" id="PF13411">
    <property type="entry name" value="MerR_1"/>
    <property type="match status" value="1"/>
</dbReference>
<name>A0ABX3ZE00_9BACL</name>
<dbReference type="InterPro" id="IPR047057">
    <property type="entry name" value="MerR_fam"/>
</dbReference>
<proteinExistence type="predicted"/>
<dbReference type="Proteomes" id="UP000196594">
    <property type="component" value="Unassembled WGS sequence"/>
</dbReference>
<dbReference type="PANTHER" id="PTHR30204">
    <property type="entry name" value="REDOX-CYCLING DRUG-SENSING TRANSCRIPTIONAL ACTIVATOR SOXR"/>
    <property type="match status" value="1"/>
</dbReference>
<gene>
    <name evidence="6" type="ORF">CBM15_17525</name>
</gene>
<keyword evidence="1" id="KW-0805">Transcription regulation</keyword>
<dbReference type="InterPro" id="IPR009061">
    <property type="entry name" value="DNA-bd_dom_put_sf"/>
</dbReference>
<accession>A0ABX3ZE00</accession>
<keyword evidence="7" id="KW-1185">Reference proteome</keyword>
<keyword evidence="2" id="KW-0238">DNA-binding</keyword>
<dbReference type="PRINTS" id="PR00040">
    <property type="entry name" value="HTHMERR"/>
</dbReference>
<comment type="caution">
    <text evidence="6">The sequence shown here is derived from an EMBL/GenBank/DDBJ whole genome shotgun (WGS) entry which is preliminary data.</text>
</comment>
<dbReference type="SMART" id="SM00422">
    <property type="entry name" value="HTH_MERR"/>
    <property type="match status" value="1"/>
</dbReference>
<dbReference type="RefSeq" id="WP_087618473.1">
    <property type="nucleotide sequence ID" value="NZ_JAFBEY010000012.1"/>
</dbReference>
<dbReference type="Pfam" id="PF07739">
    <property type="entry name" value="TipAS"/>
    <property type="match status" value="1"/>
</dbReference>
<sequence length="252" mass="29769">MLINELVKLSGVSARTLRYYDEIGLLMPSTIAENGYRKYSQKDIDRLQQILFYREMDFKLEEIKKLLEHPDYEVKEELKKQSELLLKKRRHIDDLLKTIEQTIQTMEGELKMTNEQKFDVFKNNLIEENEKNYGEEIRNKYGEAKVEASNKKFKEMTEEQYNAMQQLEQQLFERLKEAMASGDESSEVAMEAAELHKRWLSFSWAKYTKEAHIGLAQMYVSDERFTAYYDERVGPGATQFLHDVIIAYAANK</sequence>
<dbReference type="Gene3D" id="1.10.490.50">
    <property type="entry name" value="Antibiotic binding domain of TipA-like multidrug resistance regulators"/>
    <property type="match status" value="1"/>
</dbReference>
<dbReference type="SUPFAM" id="SSF46955">
    <property type="entry name" value="Putative DNA-binding domain"/>
    <property type="match status" value="1"/>
</dbReference>
<evidence type="ECO:0000256" key="1">
    <source>
        <dbReference type="ARBA" id="ARBA00023015"/>
    </source>
</evidence>